<dbReference type="Pfam" id="PF01835">
    <property type="entry name" value="MG2"/>
    <property type="match status" value="1"/>
</dbReference>
<dbReference type="Pfam" id="PF21142">
    <property type="entry name" value="A2M_bMG2"/>
    <property type="match status" value="1"/>
</dbReference>
<evidence type="ECO:0000313" key="7">
    <source>
        <dbReference type="EMBL" id="MFC3700264.1"/>
    </source>
</evidence>
<dbReference type="Pfam" id="PF07678">
    <property type="entry name" value="TED_complement"/>
    <property type="match status" value="1"/>
</dbReference>
<dbReference type="SMART" id="SM01359">
    <property type="entry name" value="A2M_N_2"/>
    <property type="match status" value="1"/>
</dbReference>
<reference evidence="8" key="1">
    <citation type="journal article" date="2019" name="Int. J. Syst. Evol. Microbiol.">
        <title>The Global Catalogue of Microorganisms (GCM) 10K type strain sequencing project: providing services to taxonomists for standard genome sequencing and annotation.</title>
        <authorList>
            <consortium name="The Broad Institute Genomics Platform"/>
            <consortium name="The Broad Institute Genome Sequencing Center for Infectious Disease"/>
            <person name="Wu L."/>
            <person name="Ma J."/>
        </authorList>
    </citation>
    <scope>NUCLEOTIDE SEQUENCE [LARGE SCALE GENOMIC DNA]</scope>
    <source>
        <strain evidence="8">CECT 8288</strain>
    </source>
</reference>
<dbReference type="InterPro" id="IPR026284">
    <property type="entry name" value="A2MG_proteobact"/>
</dbReference>
<dbReference type="InterPro" id="IPR001599">
    <property type="entry name" value="Macroglobln_a2"/>
</dbReference>
<dbReference type="InterPro" id="IPR041203">
    <property type="entry name" value="Bact_A2M_MG5"/>
</dbReference>
<organism evidence="7 8">
    <name type="scientific">Reinekea marina</name>
    <dbReference type="NCBI Taxonomy" id="1310421"/>
    <lineage>
        <taxon>Bacteria</taxon>
        <taxon>Pseudomonadati</taxon>
        <taxon>Pseudomonadota</taxon>
        <taxon>Gammaproteobacteria</taxon>
        <taxon>Oceanospirillales</taxon>
        <taxon>Saccharospirillaceae</taxon>
        <taxon>Reinekea</taxon>
    </lineage>
</organism>
<evidence type="ECO:0000256" key="4">
    <source>
        <dbReference type="SAM" id="SignalP"/>
    </source>
</evidence>
<comment type="similarity">
    <text evidence="1">Belongs to the protease inhibitor I39 (alpha-2-macroglobulin) family. Bacterial alpha-2-macroglobulin subfamily.</text>
</comment>
<feature type="domain" description="Alpha-2-macroglobulin bait region" evidence="5">
    <location>
        <begin position="716"/>
        <end position="864"/>
    </location>
</feature>
<dbReference type="InterPro" id="IPR041462">
    <property type="entry name" value="Bact_A2M_MG6"/>
</dbReference>
<dbReference type="SMART" id="SM01419">
    <property type="entry name" value="Thiol-ester_cl"/>
    <property type="match status" value="1"/>
</dbReference>
<keyword evidence="3" id="KW-1003">Cell membrane</keyword>
<evidence type="ECO:0000256" key="3">
    <source>
        <dbReference type="PIRNR" id="PIRNR038980"/>
    </source>
</evidence>
<dbReference type="Pfam" id="PF07703">
    <property type="entry name" value="A2M_BRD"/>
    <property type="match status" value="1"/>
</dbReference>
<gene>
    <name evidence="7" type="ORF">ACFOND_01325</name>
</gene>
<feature type="domain" description="Alpha-2-macroglobulin" evidence="6">
    <location>
        <begin position="932"/>
        <end position="1019"/>
    </location>
</feature>
<dbReference type="Pfam" id="PF17973">
    <property type="entry name" value="bMG10"/>
    <property type="match status" value="1"/>
</dbReference>
<dbReference type="Pfam" id="PF17972">
    <property type="entry name" value="bMG5"/>
    <property type="match status" value="1"/>
</dbReference>
<feature type="signal peptide" evidence="4">
    <location>
        <begin position="1"/>
        <end position="23"/>
    </location>
</feature>
<dbReference type="SUPFAM" id="SSF48239">
    <property type="entry name" value="Terpenoid cyclases/Protein prenyltransferases"/>
    <property type="match status" value="1"/>
</dbReference>
<dbReference type="InterPro" id="IPR002890">
    <property type="entry name" value="MG2"/>
</dbReference>
<comment type="function">
    <text evidence="3">Protects the bacterial cell from host peptidases.</text>
</comment>
<dbReference type="Pfam" id="PF17962">
    <property type="entry name" value="bMG6"/>
    <property type="match status" value="1"/>
</dbReference>
<dbReference type="Proteomes" id="UP001595710">
    <property type="component" value="Unassembled WGS sequence"/>
</dbReference>
<dbReference type="EMBL" id="JBHRYN010000003">
    <property type="protein sequence ID" value="MFC3700264.1"/>
    <property type="molecule type" value="Genomic_DNA"/>
</dbReference>
<proteinExistence type="inferred from homology"/>
<keyword evidence="2 4" id="KW-0732">Signal</keyword>
<name>A0ABV7WPK5_9GAMM</name>
<dbReference type="InterPro" id="IPR051802">
    <property type="entry name" value="YfhM-like"/>
</dbReference>
<comment type="caution">
    <text evidence="7">The sequence shown here is derived from an EMBL/GenBank/DDBJ whole genome shotgun (WGS) entry which is preliminary data.</text>
</comment>
<dbReference type="PANTHER" id="PTHR40094">
    <property type="entry name" value="ALPHA-2-MACROGLOBULIN HOMOLOG"/>
    <property type="match status" value="1"/>
</dbReference>
<dbReference type="PANTHER" id="PTHR40094:SF1">
    <property type="entry name" value="UBIQUITIN DOMAIN-CONTAINING PROTEIN"/>
    <property type="match status" value="1"/>
</dbReference>
<evidence type="ECO:0000313" key="8">
    <source>
        <dbReference type="Proteomes" id="UP001595710"/>
    </source>
</evidence>
<evidence type="ECO:0000256" key="1">
    <source>
        <dbReference type="ARBA" id="ARBA00010556"/>
    </source>
</evidence>
<dbReference type="RefSeq" id="WP_290280986.1">
    <property type="nucleotide sequence ID" value="NZ_JAUFQI010000001.1"/>
</dbReference>
<dbReference type="Gene3D" id="2.60.40.1930">
    <property type="match status" value="1"/>
</dbReference>
<protein>
    <recommendedName>
        <fullName evidence="3">Alpha-2-macroglobulin</fullName>
    </recommendedName>
</protein>
<dbReference type="InterPro" id="IPR041246">
    <property type="entry name" value="Bact_MG10"/>
</dbReference>
<evidence type="ECO:0000259" key="6">
    <source>
        <dbReference type="SMART" id="SM01360"/>
    </source>
</evidence>
<dbReference type="InterPro" id="IPR011626">
    <property type="entry name" value="Alpha-macroglobulin_TED"/>
</dbReference>
<dbReference type="InterPro" id="IPR008930">
    <property type="entry name" value="Terpenoid_cyclase/PrenylTrfase"/>
</dbReference>
<dbReference type="InterPro" id="IPR021868">
    <property type="entry name" value="Alpha_2_Macroglob_MG3"/>
</dbReference>
<dbReference type="CDD" id="cd02891">
    <property type="entry name" value="A2M_like"/>
    <property type="match status" value="1"/>
</dbReference>
<keyword evidence="8" id="KW-1185">Reference proteome</keyword>
<feature type="chain" id="PRO_5045730715" description="Alpha-2-macroglobulin" evidence="4">
    <location>
        <begin position="24"/>
        <end position="1620"/>
    </location>
</feature>
<dbReference type="InterPro" id="IPR047565">
    <property type="entry name" value="Alpha-macroglob_thiol-ester_cl"/>
</dbReference>
<dbReference type="InterPro" id="IPR011625">
    <property type="entry name" value="A2M_N_BRD"/>
</dbReference>
<dbReference type="SMART" id="SM01360">
    <property type="entry name" value="A2M"/>
    <property type="match status" value="1"/>
</dbReference>
<evidence type="ECO:0000256" key="2">
    <source>
        <dbReference type="ARBA" id="ARBA00022729"/>
    </source>
</evidence>
<dbReference type="Pfam" id="PF00207">
    <property type="entry name" value="A2M"/>
    <property type="match status" value="1"/>
</dbReference>
<dbReference type="InterPro" id="IPR049120">
    <property type="entry name" value="A2M_bMG2"/>
</dbReference>
<dbReference type="Pfam" id="PF11974">
    <property type="entry name" value="bMG3"/>
    <property type="match status" value="1"/>
</dbReference>
<keyword evidence="3" id="KW-0646">Protease inhibitor</keyword>
<dbReference type="Gene3D" id="1.50.10.20">
    <property type="match status" value="1"/>
</dbReference>
<dbReference type="PIRSF" id="PIRSF038980">
    <property type="entry name" value="A2M_bac"/>
    <property type="match status" value="1"/>
</dbReference>
<evidence type="ECO:0000259" key="5">
    <source>
        <dbReference type="SMART" id="SM01359"/>
    </source>
</evidence>
<sequence>MFKRIVTTFATFACLVLSNLSYAEFYASKVAESSYDNAPALIIRFTEAIDAATQLENFVTVKPELDNGSSWLTLDDGYSWTLPFVEPNTTYKVTLDTRLTSTQLNSLVAKQLSRGNSTFISTQWSVSTKQLTPAASFAQSGQYLTGSLQNELPITAVNLDSVELDIFRVRDQDRDKFLADTFYSGRMYYDSLTNLKRWADLIHTAHYDFDLKKHTRTTLNLDVSPALNKFVDGIYVAVLRKPGEYEYRYDTQMFTQSNIGLHARFFKDEIQLLSNDLTTGEPIEGVEVTYYWRGNQDNTKHHSNGFTDSEGEHRFNTNKKPNLIVAQYNDQVSFIRTSNHQLDLSSYGNSPDRHRELQPFLYGPRDLYRPGEVVNINMILKNYDGVTTKTPPVPAILYDARGSRVKNFTWRANNQGHYLYQFTLDENAPTGEWTLDLPNSSLYQGSYKFKVEEFLPERLALSFYDGERQKYRYVDPGNATVPIQADYLYGAPASGNRANGIVTVTAATNLFEQWDEYKFSDPTASIQRNTQQLSDISLNDSGYGELEIPNLWQDLSLPLNYRVTASVFEEGGRPITRSQSVIQLPNPTAQYVGVKRLFKDRPKSNQKAKFHLISVDAQGKAMPDNVSISLIRKSRDYYWFYDQENGWNWRYNADVYVAYSQQLNVTEAGTEIELPLHWGDYELEITSGSGMKTVHPFRTQYSWYNANRSSMRPEVIDIILDQDHYAPGETASIQFNSASAGQTVLQVESSKGVLFSDSFSSIKGLNEYKLTIPQDWDRHDYYLSIMVVASSDQVEEVAPQRSLGISHLPLQRSDAVFDVSIDAPEKIEPNTTARAEIKVKNAQIADGNKIWATMALVDLGVLNITGYQSPQPQSFFYSAKRFESQYFDMYGNIINNLGYKTYTQSFGGGFDDSDDQLSRGGDKPKSDVQIISYFSQPVEVVNGTAAFDFDIPSFNGRVKWMAVVWSEQAVGSEEVETTIADKLVTQLSMPRFLAMGDSSELTLDLHNLSGTDQSFDIQVQVSGSVEAKQFSQTQALNDQEKQSLRIPIQAVDYTGVGAIRINITNGDDINLNREWTLGTRAPFPIQTNIVRKVIDAQEAWQPNIDTSRLMPSTVSAQLTLSDRPAINFGSHLDYLLKYPYGCLEQTTSSTYPWVLIDQAAFDALNLSSAFEARFKQPFTESFRLAQIQKGIDRLAAKQKSDGSFGYWNNSSHTSMWGSVYATDLMVDARNIGVSVDTGLLNQSTRFLSRMLKGTASDNIWTENNNYYQLAYRSYAAMVLAKANLASLSDVRRLYSSLEKGKITQSSLPWMHIAVALKILGDEQRATLAANNALTHTRQGNSYYADYGSSVRDTALTLALAMENDFDYGNLPSQLEQGLQKRRWFSTQERIALARLGKSYALSGQQWMATLNTSEFNQSIDQAKPFNTLINGEQLSSITSIEASDKKLYASIAWNGVPDQPLTANSNGMHISRHFYDLNGNRIDFSSEATSGDLFIAKVTVGSNNERFPEALLVDLLPAGFELENQNLLNASVNLDEINIEGQNVGDYFRSYKVSYEEYRDDRYVAEVSLTHWSDTTLFYLVRAVTPGVYSFPNSMIEDMYRPEYFAISETPGVVNIIPAP</sequence>
<accession>A0ABV7WPK5</accession>
<keyword evidence="3" id="KW-0472">Membrane</keyword>